<protein>
    <submittedName>
        <fullName evidence="4">Tyrosine-protein phosphatase domain-containing protein</fullName>
    </submittedName>
</protein>
<evidence type="ECO:0000313" key="4">
    <source>
        <dbReference type="WBParaSite" id="HPBE_0000746901-mRNA-1"/>
    </source>
</evidence>
<name>A0A183FK41_HELPZ</name>
<dbReference type="InterPro" id="IPR029021">
    <property type="entry name" value="Prot-tyrosine_phosphatase-like"/>
</dbReference>
<accession>A0A183FK41</accession>
<accession>A0A3P7XDS2</accession>
<organism evidence="3 4">
    <name type="scientific">Heligmosomoides polygyrus</name>
    <name type="common">Parasitic roundworm</name>
    <dbReference type="NCBI Taxonomy" id="6339"/>
    <lineage>
        <taxon>Eukaryota</taxon>
        <taxon>Metazoa</taxon>
        <taxon>Ecdysozoa</taxon>
        <taxon>Nematoda</taxon>
        <taxon>Chromadorea</taxon>
        <taxon>Rhabditida</taxon>
        <taxon>Rhabditina</taxon>
        <taxon>Rhabditomorpha</taxon>
        <taxon>Strongyloidea</taxon>
        <taxon>Heligmosomidae</taxon>
        <taxon>Heligmosomoides</taxon>
    </lineage>
</organism>
<dbReference type="Pfam" id="PF00102">
    <property type="entry name" value="Y_phosphatase"/>
    <property type="match status" value="1"/>
</dbReference>
<reference evidence="2 3" key="1">
    <citation type="submission" date="2018-11" db="EMBL/GenBank/DDBJ databases">
        <authorList>
            <consortium name="Pathogen Informatics"/>
        </authorList>
    </citation>
    <scope>NUCLEOTIDE SEQUENCE [LARGE SCALE GENOMIC DNA]</scope>
</reference>
<dbReference type="PANTHER" id="PTHR46163">
    <property type="entry name" value="TYROSINE-PROTEIN PHOSPHATASE-RELATED"/>
    <property type="match status" value="1"/>
</dbReference>
<dbReference type="Proteomes" id="UP000050761">
    <property type="component" value="Unassembled WGS sequence"/>
</dbReference>
<dbReference type="SUPFAM" id="SSF52799">
    <property type="entry name" value="(Phosphotyrosine protein) phosphatases II"/>
    <property type="match status" value="1"/>
</dbReference>
<evidence type="ECO:0000313" key="2">
    <source>
        <dbReference type="EMBL" id="VDO72411.1"/>
    </source>
</evidence>
<dbReference type="EMBL" id="UZAH01025899">
    <property type="protein sequence ID" value="VDO72411.1"/>
    <property type="molecule type" value="Genomic_DNA"/>
</dbReference>
<sequence>MITQHGVTQYVYTQHGVVERPTQDELVERSCHKLPPSAALPISYSSPFCIISKLTYGDIPCIDSTRVVLKGGSCDYIHANWIIAEDGRKFICAQDGVAKSSDGRVVAFEEKYQKLLTKQRKLLLAAKALKVVAPKAETELPVMKTQVEEDGEQKGKEEGVHTARTQYASAKKYGRDGEKEEFLESEYADFL</sequence>
<gene>
    <name evidence="2" type="ORF">HPBE_LOCUS7470</name>
</gene>
<dbReference type="InterPro" id="IPR000242">
    <property type="entry name" value="PTP_cat"/>
</dbReference>
<reference evidence="4" key="2">
    <citation type="submission" date="2019-09" db="UniProtKB">
        <authorList>
            <consortium name="WormBaseParasite"/>
        </authorList>
    </citation>
    <scope>IDENTIFICATION</scope>
</reference>
<evidence type="ECO:0000313" key="3">
    <source>
        <dbReference type="Proteomes" id="UP000050761"/>
    </source>
</evidence>
<keyword evidence="3" id="KW-1185">Reference proteome</keyword>
<evidence type="ECO:0000259" key="1">
    <source>
        <dbReference type="Pfam" id="PF00102"/>
    </source>
</evidence>
<dbReference type="InterPro" id="IPR052782">
    <property type="entry name" value="Oocyte-zygote_transition_reg"/>
</dbReference>
<dbReference type="AlphaFoldDB" id="A0A183FK41"/>
<dbReference type="GO" id="GO:0004725">
    <property type="term" value="F:protein tyrosine phosphatase activity"/>
    <property type="evidence" value="ECO:0007669"/>
    <property type="project" value="InterPro"/>
</dbReference>
<dbReference type="WBParaSite" id="HPBE_0000746901-mRNA-1">
    <property type="protein sequence ID" value="HPBE_0000746901-mRNA-1"/>
    <property type="gene ID" value="HPBE_0000746901"/>
</dbReference>
<proteinExistence type="predicted"/>
<feature type="domain" description="Tyrosine-protein phosphatase" evidence="1">
    <location>
        <begin position="53"/>
        <end position="99"/>
    </location>
</feature>
<dbReference type="OrthoDB" id="8609993at2759"/>
<dbReference type="Gene3D" id="3.90.190.10">
    <property type="entry name" value="Protein tyrosine phosphatase superfamily"/>
    <property type="match status" value="1"/>
</dbReference>